<dbReference type="AlphaFoldDB" id="A0A518B285"/>
<dbReference type="InterPro" id="IPR011893">
    <property type="entry name" value="Selenoprotein_Rdx-typ"/>
</dbReference>
<keyword evidence="1" id="KW-0676">Redox-active center</keyword>
<protein>
    <submittedName>
        <fullName evidence="2">Rdx family protein</fullName>
    </submittedName>
</protein>
<dbReference type="InterPro" id="IPR036249">
    <property type="entry name" value="Thioredoxin-like_sf"/>
</dbReference>
<evidence type="ECO:0000256" key="1">
    <source>
        <dbReference type="ARBA" id="ARBA00023284"/>
    </source>
</evidence>
<gene>
    <name evidence="2" type="ORF">Pan216_19540</name>
</gene>
<organism evidence="2 3">
    <name type="scientific">Kolteria novifilia</name>
    <dbReference type="NCBI Taxonomy" id="2527975"/>
    <lineage>
        <taxon>Bacteria</taxon>
        <taxon>Pseudomonadati</taxon>
        <taxon>Planctomycetota</taxon>
        <taxon>Planctomycetia</taxon>
        <taxon>Kolteriales</taxon>
        <taxon>Kolteriaceae</taxon>
        <taxon>Kolteria</taxon>
    </lineage>
</organism>
<name>A0A518B285_9BACT</name>
<proteinExistence type="predicted"/>
<dbReference type="Gene3D" id="3.40.30.10">
    <property type="entry name" value="Glutaredoxin"/>
    <property type="match status" value="1"/>
</dbReference>
<dbReference type="RefSeq" id="WP_145257738.1">
    <property type="nucleotide sequence ID" value="NZ_CP036279.1"/>
</dbReference>
<keyword evidence="3" id="KW-1185">Reference proteome</keyword>
<evidence type="ECO:0000313" key="3">
    <source>
        <dbReference type="Proteomes" id="UP000317093"/>
    </source>
</evidence>
<sequence>MNVRIKYCQPCGYRRYAEELAGHYPDAELSFVPGFFGVFKVWIDDRLVFDRYQTGGVLGRVGLNRLPTPAEIHDHIRRELEVAG</sequence>
<dbReference type="SUPFAM" id="SSF52833">
    <property type="entry name" value="Thioredoxin-like"/>
    <property type="match status" value="1"/>
</dbReference>
<reference evidence="2 3" key="1">
    <citation type="submission" date="2019-02" db="EMBL/GenBank/DDBJ databases">
        <title>Deep-cultivation of Planctomycetes and their phenomic and genomic characterization uncovers novel biology.</title>
        <authorList>
            <person name="Wiegand S."/>
            <person name="Jogler M."/>
            <person name="Boedeker C."/>
            <person name="Pinto D."/>
            <person name="Vollmers J."/>
            <person name="Rivas-Marin E."/>
            <person name="Kohn T."/>
            <person name="Peeters S.H."/>
            <person name="Heuer A."/>
            <person name="Rast P."/>
            <person name="Oberbeckmann S."/>
            <person name="Bunk B."/>
            <person name="Jeske O."/>
            <person name="Meyerdierks A."/>
            <person name="Storesund J.E."/>
            <person name="Kallscheuer N."/>
            <person name="Luecker S."/>
            <person name="Lage O.M."/>
            <person name="Pohl T."/>
            <person name="Merkel B.J."/>
            <person name="Hornburger P."/>
            <person name="Mueller R.-W."/>
            <person name="Bruemmer F."/>
            <person name="Labrenz M."/>
            <person name="Spormann A.M."/>
            <person name="Op den Camp H."/>
            <person name="Overmann J."/>
            <person name="Amann R."/>
            <person name="Jetten M.S.M."/>
            <person name="Mascher T."/>
            <person name="Medema M.H."/>
            <person name="Devos D.P."/>
            <person name="Kaster A.-K."/>
            <person name="Ovreas L."/>
            <person name="Rohde M."/>
            <person name="Galperin M.Y."/>
            <person name="Jogler C."/>
        </authorList>
    </citation>
    <scope>NUCLEOTIDE SEQUENCE [LARGE SCALE GENOMIC DNA]</scope>
    <source>
        <strain evidence="2 3">Pan216</strain>
    </source>
</reference>
<dbReference type="Proteomes" id="UP000317093">
    <property type="component" value="Chromosome"/>
</dbReference>
<dbReference type="NCBIfam" id="TIGR02174">
    <property type="entry name" value="CXXU_selWTH"/>
    <property type="match status" value="1"/>
</dbReference>
<dbReference type="Pfam" id="PF10262">
    <property type="entry name" value="Rdx"/>
    <property type="match status" value="1"/>
</dbReference>
<accession>A0A518B285</accession>
<dbReference type="KEGG" id="knv:Pan216_19540"/>
<dbReference type="OrthoDB" id="9811366at2"/>
<evidence type="ECO:0000313" key="2">
    <source>
        <dbReference type="EMBL" id="QDU61100.1"/>
    </source>
</evidence>
<dbReference type="EMBL" id="CP036279">
    <property type="protein sequence ID" value="QDU61100.1"/>
    <property type="molecule type" value="Genomic_DNA"/>
</dbReference>